<dbReference type="Pfam" id="PF13561">
    <property type="entry name" value="adh_short_C2"/>
    <property type="match status" value="1"/>
</dbReference>
<evidence type="ECO:0000259" key="3">
    <source>
        <dbReference type="SMART" id="SM00822"/>
    </source>
</evidence>
<dbReference type="InterPro" id="IPR002347">
    <property type="entry name" value="SDR_fam"/>
</dbReference>
<evidence type="ECO:0000313" key="5">
    <source>
        <dbReference type="Proteomes" id="UP001556692"/>
    </source>
</evidence>
<dbReference type="RefSeq" id="WP_367955351.1">
    <property type="nucleotide sequence ID" value="NZ_JBDPGJ010000004.1"/>
</dbReference>
<dbReference type="Proteomes" id="UP001556692">
    <property type="component" value="Unassembled WGS sequence"/>
</dbReference>
<gene>
    <name evidence="4" type="ORF">ABGN05_17570</name>
</gene>
<dbReference type="PANTHER" id="PTHR42760:SF133">
    <property type="entry name" value="3-OXOACYL-[ACYL-CARRIER-PROTEIN] REDUCTASE"/>
    <property type="match status" value="1"/>
</dbReference>
<dbReference type="Gene3D" id="3.40.50.720">
    <property type="entry name" value="NAD(P)-binding Rossmann-like Domain"/>
    <property type="match status" value="1"/>
</dbReference>
<organism evidence="4 5">
    <name type="scientific">Aquibium pacificus</name>
    <dbReference type="NCBI Taxonomy" id="3153579"/>
    <lineage>
        <taxon>Bacteria</taxon>
        <taxon>Pseudomonadati</taxon>
        <taxon>Pseudomonadota</taxon>
        <taxon>Alphaproteobacteria</taxon>
        <taxon>Hyphomicrobiales</taxon>
        <taxon>Phyllobacteriaceae</taxon>
        <taxon>Aquibium</taxon>
    </lineage>
</organism>
<protein>
    <submittedName>
        <fullName evidence="4">SDR family NAD(P)-dependent oxidoreductase</fullName>
    </submittedName>
</protein>
<evidence type="ECO:0000313" key="4">
    <source>
        <dbReference type="EMBL" id="MEX0407472.1"/>
    </source>
</evidence>
<dbReference type="EMBL" id="JBDPGJ010000004">
    <property type="protein sequence ID" value="MEX0407472.1"/>
    <property type="molecule type" value="Genomic_DNA"/>
</dbReference>
<sequence length="250" mass="25324">MRIALITGGAGGLGLATAKRFARDGMTVAVADIDGAAAEKAATGLDGEGHRGIALDVSKEDAVIAAFDKVEREMGPVSVLAHFAGTIGAGGFAVGITLADSTVEDWDKVMAINARGTFLCVREMSRRRRKVPVEHGRVITVSSLAGEAGGLQSGTAYSASKAAVLGLTRTAARDLGPFGVTVNAIAPGPIDTPMLAQSSTSGSYTMLDAVPLRRIGTPDEIAEAASFLASVGAGFVTGATIDVNGGLLMH</sequence>
<accession>A0ABV3SL25</accession>
<keyword evidence="5" id="KW-1185">Reference proteome</keyword>
<name>A0ABV3SL25_9HYPH</name>
<dbReference type="InterPro" id="IPR057326">
    <property type="entry name" value="KR_dom"/>
</dbReference>
<dbReference type="SMART" id="SM00822">
    <property type="entry name" value="PKS_KR"/>
    <property type="match status" value="1"/>
</dbReference>
<dbReference type="PRINTS" id="PR00080">
    <property type="entry name" value="SDRFAMILY"/>
</dbReference>
<comment type="similarity">
    <text evidence="1">Belongs to the short-chain dehydrogenases/reductases (SDR) family.</text>
</comment>
<dbReference type="InterPro" id="IPR020904">
    <property type="entry name" value="Sc_DH/Rdtase_CS"/>
</dbReference>
<reference evidence="4 5" key="1">
    <citation type="submission" date="2024-05" db="EMBL/GenBank/DDBJ databases">
        <authorList>
            <person name="Jiang F."/>
        </authorList>
    </citation>
    <scope>NUCLEOTIDE SEQUENCE [LARGE SCALE GENOMIC DNA]</scope>
    <source>
        <strain evidence="4 5">LZ166</strain>
    </source>
</reference>
<comment type="caution">
    <text evidence="4">The sequence shown here is derived from an EMBL/GenBank/DDBJ whole genome shotgun (WGS) entry which is preliminary data.</text>
</comment>
<evidence type="ECO:0000256" key="1">
    <source>
        <dbReference type="ARBA" id="ARBA00006484"/>
    </source>
</evidence>
<proteinExistence type="inferred from homology"/>
<dbReference type="InterPro" id="IPR036291">
    <property type="entry name" value="NAD(P)-bd_dom_sf"/>
</dbReference>
<evidence type="ECO:0000256" key="2">
    <source>
        <dbReference type="ARBA" id="ARBA00023002"/>
    </source>
</evidence>
<dbReference type="SUPFAM" id="SSF51735">
    <property type="entry name" value="NAD(P)-binding Rossmann-fold domains"/>
    <property type="match status" value="1"/>
</dbReference>
<dbReference type="PRINTS" id="PR00081">
    <property type="entry name" value="GDHRDH"/>
</dbReference>
<keyword evidence="2" id="KW-0560">Oxidoreductase</keyword>
<dbReference type="PANTHER" id="PTHR42760">
    <property type="entry name" value="SHORT-CHAIN DEHYDROGENASES/REDUCTASES FAMILY MEMBER"/>
    <property type="match status" value="1"/>
</dbReference>
<feature type="domain" description="Ketoreductase" evidence="3">
    <location>
        <begin position="2"/>
        <end position="188"/>
    </location>
</feature>
<dbReference type="PROSITE" id="PS00061">
    <property type="entry name" value="ADH_SHORT"/>
    <property type="match status" value="1"/>
</dbReference>